<dbReference type="InterPro" id="IPR004846">
    <property type="entry name" value="T2SS/T3SS_dom"/>
</dbReference>
<dbReference type="PANTHER" id="PTHR30332">
    <property type="entry name" value="PROBABLE GENERAL SECRETION PATHWAY PROTEIN D"/>
    <property type="match status" value="1"/>
</dbReference>
<reference evidence="5 6" key="1">
    <citation type="submission" date="2022-06" db="EMBL/GenBank/DDBJ databases">
        <title>Rhizosaccharibacter gen. nov. sp. nov. KSS12, endophytic bacteria isolated from sugarcane.</title>
        <authorList>
            <person name="Pitiwittayakul N."/>
        </authorList>
    </citation>
    <scope>NUCLEOTIDE SEQUENCE [LARGE SCALE GENOMIC DNA]</scope>
    <source>
        <strain evidence="5 6">KSS12</strain>
    </source>
</reference>
<name>A0ABT1VTG4_9PROT</name>
<dbReference type="Pfam" id="PF00263">
    <property type="entry name" value="Secretin"/>
    <property type="match status" value="1"/>
</dbReference>
<dbReference type="Proteomes" id="UP001524547">
    <property type="component" value="Unassembled WGS sequence"/>
</dbReference>
<feature type="region of interest" description="Disordered" evidence="2">
    <location>
        <begin position="1"/>
        <end position="41"/>
    </location>
</feature>
<dbReference type="Pfam" id="PF13629">
    <property type="entry name" value="T2SS-T3SS_pil_N"/>
    <property type="match status" value="1"/>
</dbReference>
<dbReference type="InterPro" id="IPR001775">
    <property type="entry name" value="GspD/PilQ"/>
</dbReference>
<evidence type="ECO:0000313" key="5">
    <source>
        <dbReference type="EMBL" id="MCQ8239629.1"/>
    </source>
</evidence>
<gene>
    <name evidence="5" type="ORF">NFI88_02080</name>
</gene>
<feature type="domain" description="Type II/III secretion system secretin-like" evidence="3">
    <location>
        <begin position="263"/>
        <end position="424"/>
    </location>
</feature>
<feature type="compositionally biased region" description="Low complexity" evidence="2">
    <location>
        <begin position="1"/>
        <end position="23"/>
    </location>
</feature>
<dbReference type="RefSeq" id="WP_422918363.1">
    <property type="nucleotide sequence ID" value="NZ_JAMZEJ010000001.1"/>
</dbReference>
<evidence type="ECO:0000313" key="6">
    <source>
        <dbReference type="Proteomes" id="UP001524547"/>
    </source>
</evidence>
<sequence>MPLRPDAPLAPSAAPPGQAYVDPDAIRPPPRPAPPREVGTVTPHRKFTLTVGAGKLLSLPTPAATVFVADPSIADVQPPSASSVFVFGKKPGGTTLFALTREGKPILAYNVVVEYDLSTLQQTINDAAPGSNVQLSRTPHGLVLTGAVPTPEAAANLQSIAQRYAAPNETVLNMLQVGGSTQVNLRVRVAEVSRSVSRQLGFNWTAALSNIGSFGLQVATGLPTGAASSFSGFNGGNNANVSSPTIGGTYSGSKGTASAALDAMADEGLVTLLAEPNLTTTSGQPASFLAGGEYPIPVPQGLGSVGIEYKQYGVSVAFTPTVLNSGMISMKVSPEVSELSAATSVAIPNGGSVPALISRRADTTVQLASGQSFAIGGLIQNNAQNNIAKVPWLGDIPILGALFRSTQFQRDETELVIVVTAYIVHPTDRMPALPTDDVRQTSDLERLFLDRALARGTPRFDPEHMPHLQGAAGYLFE</sequence>
<organism evidence="5 6">
    <name type="scientific">Rhizosaccharibacter radicis</name>
    <dbReference type="NCBI Taxonomy" id="2782605"/>
    <lineage>
        <taxon>Bacteria</taxon>
        <taxon>Pseudomonadati</taxon>
        <taxon>Pseudomonadota</taxon>
        <taxon>Alphaproteobacteria</taxon>
        <taxon>Acetobacterales</taxon>
        <taxon>Acetobacteraceae</taxon>
        <taxon>Rhizosaccharibacter</taxon>
    </lineage>
</organism>
<keyword evidence="6" id="KW-1185">Reference proteome</keyword>
<feature type="compositionally biased region" description="Pro residues" evidence="2">
    <location>
        <begin position="26"/>
        <end position="35"/>
    </location>
</feature>
<comment type="similarity">
    <text evidence="1">Belongs to the bacterial secretin family.</text>
</comment>
<feature type="domain" description="Pilus formation protein N-terminal" evidence="4">
    <location>
        <begin position="44"/>
        <end position="114"/>
    </location>
</feature>
<proteinExistence type="inferred from homology"/>
<dbReference type="PANTHER" id="PTHR30332:SF17">
    <property type="entry name" value="TYPE IV PILIATION SYSTEM PROTEIN DR_0774-RELATED"/>
    <property type="match status" value="1"/>
</dbReference>
<dbReference type="EMBL" id="JAMZEJ010000001">
    <property type="protein sequence ID" value="MCQ8239629.1"/>
    <property type="molecule type" value="Genomic_DNA"/>
</dbReference>
<protein>
    <submittedName>
        <fullName evidence="5">Type II and III secretion system protein family protein</fullName>
    </submittedName>
</protein>
<dbReference type="InterPro" id="IPR032789">
    <property type="entry name" value="T2SS-T3SS_pil_N"/>
</dbReference>
<evidence type="ECO:0000256" key="2">
    <source>
        <dbReference type="SAM" id="MobiDB-lite"/>
    </source>
</evidence>
<accession>A0ABT1VTG4</accession>
<evidence type="ECO:0000259" key="4">
    <source>
        <dbReference type="Pfam" id="PF13629"/>
    </source>
</evidence>
<dbReference type="PRINTS" id="PR00811">
    <property type="entry name" value="BCTERIALGSPD"/>
</dbReference>
<evidence type="ECO:0000259" key="3">
    <source>
        <dbReference type="Pfam" id="PF00263"/>
    </source>
</evidence>
<evidence type="ECO:0000256" key="1">
    <source>
        <dbReference type="RuleBase" id="RU004003"/>
    </source>
</evidence>
<comment type="caution">
    <text evidence="5">The sequence shown here is derived from an EMBL/GenBank/DDBJ whole genome shotgun (WGS) entry which is preliminary data.</text>
</comment>
<dbReference type="InterPro" id="IPR050810">
    <property type="entry name" value="Bact_Secretion_Sys_Channel"/>
</dbReference>